<feature type="domain" description="Pyruvate kinase C-terminal" evidence="2">
    <location>
        <begin position="25"/>
        <end position="81"/>
    </location>
</feature>
<proteinExistence type="predicted"/>
<dbReference type="PATRIC" id="fig|1094563.3.peg.703"/>
<keyword evidence="4" id="KW-1185">Reference proteome</keyword>
<dbReference type="AlphaFoldDB" id="J0YXF2"/>
<organism evidence="3 4">
    <name type="scientific">Candidatus Bartonella washoeensis Sb944nv</name>
    <dbReference type="NCBI Taxonomy" id="1094563"/>
    <lineage>
        <taxon>Bacteria</taxon>
        <taxon>Pseudomonadati</taxon>
        <taxon>Pseudomonadota</taxon>
        <taxon>Alphaproteobacteria</taxon>
        <taxon>Hyphomicrobiales</taxon>
        <taxon>Bartonellaceae</taxon>
        <taxon>Bartonella</taxon>
    </lineage>
</organism>
<reference evidence="3 4" key="1">
    <citation type="submission" date="2012-03" db="EMBL/GenBank/DDBJ databases">
        <title>The Genome Sequence of Bartonella washoensis Sb944nv.</title>
        <authorList>
            <consortium name="The Broad Institute Genome Sequencing Platform"/>
            <consortium name="The Broad Institute Genome Sequencing Center for Infectious Disease"/>
            <person name="Feldgarden M."/>
            <person name="Kirby J."/>
            <person name="Kosoy M."/>
            <person name="Birtles R."/>
            <person name="Probert W.S."/>
            <person name="Chiaraviglio L."/>
            <person name="Young S.K."/>
            <person name="Zeng Q."/>
            <person name="Gargeya S."/>
            <person name="Fitzgerald M."/>
            <person name="Haas B."/>
            <person name="Abouelleil A."/>
            <person name="Alvarado L."/>
            <person name="Arachchi H.M."/>
            <person name="Berlin A."/>
            <person name="Chapman S.B."/>
            <person name="Gearin G."/>
            <person name="Goldberg J."/>
            <person name="Griggs A."/>
            <person name="Gujja S."/>
            <person name="Hansen M."/>
            <person name="Heiman D."/>
            <person name="Howarth C."/>
            <person name="Larimer J."/>
            <person name="Lui A."/>
            <person name="MacDonald P.J.P."/>
            <person name="McCowen C."/>
            <person name="Montmayeur A."/>
            <person name="Murphy C."/>
            <person name="Neiman D."/>
            <person name="Pearson M."/>
            <person name="Priest M."/>
            <person name="Roberts A."/>
            <person name="Saif S."/>
            <person name="Shea T."/>
            <person name="Sisk P."/>
            <person name="Stolte C."/>
            <person name="Sykes S."/>
            <person name="Wortman J."/>
            <person name="Nusbaum C."/>
            <person name="Birren B."/>
        </authorList>
    </citation>
    <scope>NUCLEOTIDE SEQUENCE [LARGE SCALE GENOMIC DNA]</scope>
    <source>
        <strain evidence="3 4">Sb944nv</strain>
    </source>
</reference>
<keyword evidence="1" id="KW-0732">Signal</keyword>
<dbReference type="SUPFAM" id="SSF52935">
    <property type="entry name" value="PK C-terminal domain-like"/>
    <property type="match status" value="1"/>
</dbReference>
<dbReference type="Proteomes" id="UP000008947">
    <property type="component" value="Unassembled WGS sequence"/>
</dbReference>
<accession>J0YXF2</accession>
<evidence type="ECO:0000313" key="4">
    <source>
        <dbReference type="Proteomes" id="UP000008947"/>
    </source>
</evidence>
<dbReference type="Gene3D" id="3.40.1380.20">
    <property type="entry name" value="Pyruvate kinase, C-terminal domain"/>
    <property type="match status" value="1"/>
</dbReference>
<evidence type="ECO:0000313" key="3">
    <source>
        <dbReference type="EMBL" id="EJF79873.1"/>
    </source>
</evidence>
<name>J0YXF2_9HYPH</name>
<evidence type="ECO:0000259" key="2">
    <source>
        <dbReference type="Pfam" id="PF02887"/>
    </source>
</evidence>
<evidence type="ECO:0000256" key="1">
    <source>
        <dbReference type="SAM" id="SignalP"/>
    </source>
</evidence>
<dbReference type="HOGENOM" id="CLU_187420_0_0_5"/>
<dbReference type="InterPro" id="IPR036918">
    <property type="entry name" value="Pyrv_Knase_C_sf"/>
</dbReference>
<dbReference type="EMBL" id="AILU01000020">
    <property type="protein sequence ID" value="EJF79873.1"/>
    <property type="molecule type" value="Genomic_DNA"/>
</dbReference>
<gene>
    <name evidence="3" type="ORF">MCQ_00605</name>
</gene>
<dbReference type="eggNOG" id="COG0469">
    <property type="taxonomic scope" value="Bacteria"/>
</dbReference>
<comment type="caution">
    <text evidence="3">The sequence shown here is derived from an EMBL/GenBank/DDBJ whole genome shotgun (WGS) entry which is preliminary data.</text>
</comment>
<dbReference type="Pfam" id="PF02887">
    <property type="entry name" value="PK_C"/>
    <property type="match status" value="1"/>
</dbReference>
<sequence length="95" mass="10488">MPKKSVKKFYFILYLGNNAALELSLWASICVVAQDARHLENMVDRAAALAFQEGFCCEGDQFLVTAGVPLDTPGALSFLRIASQKVFNQNLYADL</sequence>
<feature type="signal peptide" evidence="1">
    <location>
        <begin position="1"/>
        <end position="19"/>
    </location>
</feature>
<feature type="chain" id="PRO_5005685447" description="Pyruvate kinase C-terminal domain-containing protein" evidence="1">
    <location>
        <begin position="20"/>
        <end position="95"/>
    </location>
</feature>
<dbReference type="InterPro" id="IPR015795">
    <property type="entry name" value="Pyrv_Knase_C"/>
</dbReference>
<protein>
    <recommendedName>
        <fullName evidence="2">Pyruvate kinase C-terminal domain-containing protein</fullName>
    </recommendedName>
</protein>